<dbReference type="GeneID" id="28858644"/>
<dbReference type="STRING" id="1380566.A0A179F1A3"/>
<dbReference type="OrthoDB" id="4953277at2759"/>
<dbReference type="Proteomes" id="UP000078397">
    <property type="component" value="Unassembled WGS sequence"/>
</dbReference>
<organism evidence="3 4">
    <name type="scientific">Pochonia chlamydosporia 170</name>
    <dbReference type="NCBI Taxonomy" id="1380566"/>
    <lineage>
        <taxon>Eukaryota</taxon>
        <taxon>Fungi</taxon>
        <taxon>Dikarya</taxon>
        <taxon>Ascomycota</taxon>
        <taxon>Pezizomycotina</taxon>
        <taxon>Sordariomycetes</taxon>
        <taxon>Hypocreomycetidae</taxon>
        <taxon>Hypocreales</taxon>
        <taxon>Clavicipitaceae</taxon>
        <taxon>Pochonia</taxon>
    </lineage>
</organism>
<evidence type="ECO:0000256" key="1">
    <source>
        <dbReference type="SAM" id="MobiDB-lite"/>
    </source>
</evidence>
<keyword evidence="4" id="KW-1185">Reference proteome</keyword>
<feature type="chain" id="PRO_5008101094" evidence="2">
    <location>
        <begin position="32"/>
        <end position="394"/>
    </location>
</feature>
<accession>A0A179F1A3</accession>
<dbReference type="PRINTS" id="PR01217">
    <property type="entry name" value="PRICHEXTENSN"/>
</dbReference>
<name>A0A179F1A3_METCM</name>
<proteinExistence type="predicted"/>
<dbReference type="EMBL" id="LSBJ02000010">
    <property type="protein sequence ID" value="OAQ59216.1"/>
    <property type="molecule type" value="Genomic_DNA"/>
</dbReference>
<sequence length="394" mass="43351">MIYSSLRLSLVLTVLTASFSLLTSGVPITQAVNVFQERPVSSTYGIAAVPADAAHKRHPIPLSKHDISSFFLGASTNEIFKNVFARVNIPKPPPPPPPPLPPLPRPIPAPIPKAPAPKPKPIPPAPRPKTPPRPDPPKPDPAAKPIPPNENPGQGFGKGNEPKAMDSYRKLGSRSYGELAKHRKNEAFLDIKKNDELDVIDLDVIVNADPALKVVRNFRSGELGFDTSSLNMLRQTTVSVKGEPGSIINKGTYDKEGRFIMYQSAFKELNPKNSKTPLNEMGMQSFISAAGDKTKNLKAVFLMDVQNKEFWAITRQNYNDLKQPFTQVLTFQRNTPQFDRYMGSPNMNSKLYSFANHHNAIGNKIPTSIIVIPKKAENSGNKLTAAVIFKDPEP</sequence>
<keyword evidence="2" id="KW-0732">Signal</keyword>
<feature type="compositionally biased region" description="Pro residues" evidence="1">
    <location>
        <begin position="94"/>
        <end position="150"/>
    </location>
</feature>
<evidence type="ECO:0000313" key="3">
    <source>
        <dbReference type="EMBL" id="OAQ59216.1"/>
    </source>
</evidence>
<gene>
    <name evidence="3" type="ORF">VFPPC_16897</name>
</gene>
<evidence type="ECO:0000313" key="4">
    <source>
        <dbReference type="Proteomes" id="UP000078397"/>
    </source>
</evidence>
<feature type="region of interest" description="Disordered" evidence="1">
    <location>
        <begin position="94"/>
        <end position="167"/>
    </location>
</feature>
<dbReference type="KEGG" id="pchm:VFPPC_16897"/>
<evidence type="ECO:0000256" key="2">
    <source>
        <dbReference type="SAM" id="SignalP"/>
    </source>
</evidence>
<dbReference type="RefSeq" id="XP_018137271.1">
    <property type="nucleotide sequence ID" value="XM_018294650.1"/>
</dbReference>
<dbReference type="AlphaFoldDB" id="A0A179F1A3"/>
<protein>
    <submittedName>
        <fullName evidence="3">Uncharacterized protein</fullName>
    </submittedName>
</protein>
<feature type="signal peptide" evidence="2">
    <location>
        <begin position="1"/>
        <end position="31"/>
    </location>
</feature>
<reference evidence="3 4" key="1">
    <citation type="journal article" date="2016" name="PLoS Pathog.">
        <title>Biosynthesis of antibiotic leucinostatins in bio-control fungus Purpureocillium lilacinum and their inhibition on phytophthora revealed by genome mining.</title>
        <authorList>
            <person name="Wang G."/>
            <person name="Liu Z."/>
            <person name="Lin R."/>
            <person name="Li E."/>
            <person name="Mao Z."/>
            <person name="Ling J."/>
            <person name="Yang Y."/>
            <person name="Yin W.B."/>
            <person name="Xie B."/>
        </authorList>
    </citation>
    <scope>NUCLEOTIDE SEQUENCE [LARGE SCALE GENOMIC DNA]</scope>
    <source>
        <strain evidence="3">170</strain>
    </source>
</reference>
<comment type="caution">
    <text evidence="3">The sequence shown here is derived from an EMBL/GenBank/DDBJ whole genome shotgun (WGS) entry which is preliminary data.</text>
</comment>